<feature type="domain" description="TnsA endonuclease N-terminal" evidence="1">
    <location>
        <begin position="82"/>
        <end position="189"/>
    </location>
</feature>
<dbReference type="GO" id="GO:0004519">
    <property type="term" value="F:endonuclease activity"/>
    <property type="evidence" value="ECO:0007669"/>
    <property type="project" value="UniProtKB-KW"/>
</dbReference>
<keyword evidence="2" id="KW-0540">Nuclease</keyword>
<dbReference type="AlphaFoldDB" id="A0A1I0BEX3"/>
<evidence type="ECO:0000313" key="3">
    <source>
        <dbReference type="Proteomes" id="UP000199308"/>
    </source>
</evidence>
<gene>
    <name evidence="2" type="ORF">SAMN05660429_00921</name>
</gene>
<dbReference type="CDD" id="cd22362">
    <property type="entry name" value="TnsA_endonuclease-like"/>
    <property type="match status" value="1"/>
</dbReference>
<dbReference type="SUPFAM" id="SSF52980">
    <property type="entry name" value="Restriction endonuclease-like"/>
    <property type="match status" value="1"/>
</dbReference>
<keyword evidence="2" id="KW-0378">Hydrolase</keyword>
<dbReference type="OrthoDB" id="5291587at2"/>
<evidence type="ECO:0000313" key="2">
    <source>
        <dbReference type="EMBL" id="SET05118.1"/>
    </source>
</evidence>
<dbReference type="Pfam" id="PF08722">
    <property type="entry name" value="Tn7_TnsA-like_N"/>
    <property type="match status" value="1"/>
</dbReference>
<dbReference type="Gene3D" id="3.40.1350.10">
    <property type="match status" value="1"/>
</dbReference>
<protein>
    <submittedName>
        <fullName evidence="2">TnsA endonuclease N terminal</fullName>
    </submittedName>
</protein>
<accession>A0A1I0BEX3</accession>
<keyword evidence="3" id="KW-1185">Reference proteome</keyword>
<dbReference type="EMBL" id="FOHK01000004">
    <property type="protein sequence ID" value="SET05118.1"/>
    <property type="molecule type" value="Genomic_DNA"/>
</dbReference>
<dbReference type="RefSeq" id="WP_093328073.1">
    <property type="nucleotide sequence ID" value="NZ_AP027363.1"/>
</dbReference>
<dbReference type="STRING" id="349064.SAMN05660429_00921"/>
<name>A0A1I0BEX3_THASX</name>
<proteinExistence type="predicted"/>
<evidence type="ECO:0000259" key="1">
    <source>
        <dbReference type="Pfam" id="PF08722"/>
    </source>
</evidence>
<sequence length="284" mass="34160">MKPIYKVNIKELARLREWKEKCDDARKQKLAHRFQYYRPFITIDDVNSISRRHLYSCPIQKRLIHLLSDGEANAYKRLIFEPDILGIREQFPLHLPKTLEIAKSLKFIHPRNWKTKELYIMTTDLLVDRVDFETGEVYQQSYNFKYWDAIYQYSEDGFVIQKSWRTWQKNKIEEIYWLEKSVKFIQATERDSSKVAVQNITWFQMQHDLDVGQQELEQFKAYFIKSHKNNPRAWLEEHLSNVCKLMNSSFRDAQAIFQFAAYHHELSLNIEYPIRLSEPVAVNA</sequence>
<reference evidence="2 3" key="1">
    <citation type="submission" date="2016-10" db="EMBL/GenBank/DDBJ databases">
        <authorList>
            <person name="de Groot N.N."/>
        </authorList>
    </citation>
    <scope>NUCLEOTIDE SEQUENCE [LARGE SCALE GENOMIC DNA]</scope>
    <source>
        <strain evidence="2 3">DSM 19706</strain>
    </source>
</reference>
<keyword evidence="2" id="KW-0255">Endonuclease</keyword>
<dbReference type="InterPro" id="IPR014833">
    <property type="entry name" value="TnsA_N"/>
</dbReference>
<dbReference type="InterPro" id="IPR011856">
    <property type="entry name" value="tRNA_endonuc-like_dom_sf"/>
</dbReference>
<dbReference type="GO" id="GO:0003676">
    <property type="term" value="F:nucleic acid binding"/>
    <property type="evidence" value="ECO:0007669"/>
    <property type="project" value="InterPro"/>
</dbReference>
<organism evidence="2 3">
    <name type="scientific">Thalassotalea agarivorans</name>
    <name type="common">Thalassomonas agarivorans</name>
    <dbReference type="NCBI Taxonomy" id="349064"/>
    <lineage>
        <taxon>Bacteria</taxon>
        <taxon>Pseudomonadati</taxon>
        <taxon>Pseudomonadota</taxon>
        <taxon>Gammaproteobacteria</taxon>
        <taxon>Alteromonadales</taxon>
        <taxon>Colwelliaceae</taxon>
        <taxon>Thalassotalea</taxon>
    </lineage>
</organism>
<dbReference type="Proteomes" id="UP000199308">
    <property type="component" value="Unassembled WGS sequence"/>
</dbReference>
<dbReference type="InterPro" id="IPR011335">
    <property type="entry name" value="Restrct_endonuc-II-like"/>
</dbReference>